<dbReference type="Proteomes" id="UP000596660">
    <property type="component" value="Unplaced"/>
</dbReference>
<dbReference type="GO" id="GO:0005634">
    <property type="term" value="C:nucleus"/>
    <property type="evidence" value="ECO:0007669"/>
    <property type="project" value="TreeGrafter"/>
</dbReference>
<dbReference type="Pfam" id="PF15749">
    <property type="entry name" value="MRNIP"/>
    <property type="match status" value="1"/>
</dbReference>
<organism evidence="3 4">
    <name type="scientific">Chenopodium quinoa</name>
    <name type="common">Quinoa</name>
    <dbReference type="NCBI Taxonomy" id="63459"/>
    <lineage>
        <taxon>Eukaryota</taxon>
        <taxon>Viridiplantae</taxon>
        <taxon>Streptophyta</taxon>
        <taxon>Embryophyta</taxon>
        <taxon>Tracheophyta</taxon>
        <taxon>Spermatophyta</taxon>
        <taxon>Magnoliopsida</taxon>
        <taxon>eudicotyledons</taxon>
        <taxon>Gunneridae</taxon>
        <taxon>Pentapetalae</taxon>
        <taxon>Caryophyllales</taxon>
        <taxon>Chenopodiaceae</taxon>
        <taxon>Chenopodioideae</taxon>
        <taxon>Atripliceae</taxon>
        <taxon>Chenopodium</taxon>
    </lineage>
</organism>
<sequence length="295" mass="33732">MFKLTLFIAVKCCQCSTMQVKQQKKSSNKWNCVVCNQKQSVTKIYAQSHQAKDVRNVVQSFNMSRKLEDELQEVPSLGHFVEQLDGVQEAGQNKGKRRTDWTEYIEDKENVEPAYLRSKLSEEGMATEAIVVTEFSEDLMFKKPKLKGKFGSNTSIGLNKNQSLKPNFTKRAVQDECISDGSGLINNVRRYSEEPEQNKVLGKMKTGSSKWPRYTAKDDFTEGIGRKQQQPNKSKGMMKANSSKWSEYMTEDDDGCDDKEVRAGFADDMRLMCGYKLENDGFDQLIEEDIHPDFM</sequence>
<feature type="domain" description="MRN complex-interacting protein N-terminal" evidence="2">
    <location>
        <begin position="10"/>
        <end position="99"/>
    </location>
</feature>
<dbReference type="InterPro" id="IPR032739">
    <property type="entry name" value="MRNIP"/>
</dbReference>
<dbReference type="Gramene" id="AUR62034913-RA">
    <property type="protein sequence ID" value="AUR62034913-RA:cds"/>
    <property type="gene ID" value="AUR62034913"/>
</dbReference>
<name>A0A803MTC2_CHEQI</name>
<keyword evidence="1" id="KW-0732">Signal</keyword>
<dbReference type="GO" id="GO:0007095">
    <property type="term" value="P:mitotic G2 DNA damage checkpoint signaling"/>
    <property type="evidence" value="ECO:0007669"/>
    <property type="project" value="TreeGrafter"/>
</dbReference>
<dbReference type="EnsemblPlants" id="AUR62034913-RA">
    <property type="protein sequence ID" value="AUR62034913-RA:cds"/>
    <property type="gene ID" value="AUR62034913"/>
</dbReference>
<accession>A0A803MTC2</accession>
<dbReference type="OMA" id="SEYITQD"/>
<evidence type="ECO:0000256" key="1">
    <source>
        <dbReference type="SAM" id="SignalP"/>
    </source>
</evidence>
<dbReference type="PANTHER" id="PTHR15863:SF2">
    <property type="entry name" value="MRN COMPLEX-INTERACTING PROTEIN"/>
    <property type="match status" value="1"/>
</dbReference>
<keyword evidence="4" id="KW-1185">Reference proteome</keyword>
<evidence type="ECO:0000313" key="3">
    <source>
        <dbReference type="EnsemblPlants" id="AUR62034913-RA:cds"/>
    </source>
</evidence>
<reference evidence="3" key="2">
    <citation type="submission" date="2021-03" db="UniProtKB">
        <authorList>
            <consortium name="EnsemblPlants"/>
        </authorList>
    </citation>
    <scope>IDENTIFICATION</scope>
</reference>
<feature type="signal peptide" evidence="1">
    <location>
        <begin position="1"/>
        <end position="15"/>
    </location>
</feature>
<protein>
    <recommendedName>
        <fullName evidence="2">MRN complex-interacting protein N-terminal domain-containing protein</fullName>
    </recommendedName>
</protein>
<proteinExistence type="predicted"/>
<dbReference type="AlphaFoldDB" id="A0A803MTC2"/>
<evidence type="ECO:0000313" key="4">
    <source>
        <dbReference type="Proteomes" id="UP000596660"/>
    </source>
</evidence>
<feature type="chain" id="PRO_5031085265" description="MRN complex-interacting protein N-terminal domain-containing protein" evidence="1">
    <location>
        <begin position="16"/>
        <end position="295"/>
    </location>
</feature>
<dbReference type="PANTHER" id="PTHR15863">
    <property type="entry name" value="MRN COMPLEX-INTERACTING PROTEIN"/>
    <property type="match status" value="1"/>
</dbReference>
<dbReference type="InterPro" id="IPR049472">
    <property type="entry name" value="MRNIP_N"/>
</dbReference>
<dbReference type="GO" id="GO:0003682">
    <property type="term" value="F:chromatin binding"/>
    <property type="evidence" value="ECO:0007669"/>
    <property type="project" value="TreeGrafter"/>
</dbReference>
<reference evidence="3" key="1">
    <citation type="journal article" date="2017" name="Nature">
        <title>The genome of Chenopodium quinoa.</title>
        <authorList>
            <person name="Jarvis D.E."/>
            <person name="Ho Y.S."/>
            <person name="Lightfoot D.J."/>
            <person name="Schmoeckel S.M."/>
            <person name="Li B."/>
            <person name="Borm T.J.A."/>
            <person name="Ohyanagi H."/>
            <person name="Mineta K."/>
            <person name="Michell C.T."/>
            <person name="Saber N."/>
            <person name="Kharbatia N.M."/>
            <person name="Rupper R.R."/>
            <person name="Sharp A.R."/>
            <person name="Dally N."/>
            <person name="Boughton B.A."/>
            <person name="Woo Y.H."/>
            <person name="Gao G."/>
            <person name="Schijlen E.G.W.M."/>
            <person name="Guo X."/>
            <person name="Momin A.A."/>
            <person name="Negrao S."/>
            <person name="Al-Babili S."/>
            <person name="Gehring C."/>
            <person name="Roessner U."/>
            <person name="Jung C."/>
            <person name="Murphy K."/>
            <person name="Arold S.T."/>
            <person name="Gojobori T."/>
            <person name="van der Linden C.G."/>
            <person name="van Loo E.N."/>
            <person name="Jellen E.N."/>
            <person name="Maughan P.J."/>
            <person name="Tester M."/>
        </authorList>
    </citation>
    <scope>NUCLEOTIDE SEQUENCE [LARGE SCALE GENOMIC DNA]</scope>
    <source>
        <strain evidence="3">cv. PI 614886</strain>
    </source>
</reference>
<evidence type="ECO:0000259" key="2">
    <source>
        <dbReference type="Pfam" id="PF15749"/>
    </source>
</evidence>